<evidence type="ECO:0000256" key="1">
    <source>
        <dbReference type="ARBA" id="ARBA00023125"/>
    </source>
</evidence>
<feature type="domain" description="HTH merR-type" evidence="3">
    <location>
        <begin position="1"/>
        <end position="35"/>
    </location>
</feature>
<keyword evidence="1" id="KW-0238">DNA-binding</keyword>
<dbReference type="InterPro" id="IPR009061">
    <property type="entry name" value="DNA-bd_dom_put_sf"/>
</dbReference>
<dbReference type="PANTHER" id="PTHR30204">
    <property type="entry name" value="REDOX-CYCLING DRUG-SENSING TRANSCRIPTIONAL ACTIVATOR SOXR"/>
    <property type="match status" value="1"/>
</dbReference>
<dbReference type="GO" id="GO:0003700">
    <property type="term" value="F:DNA-binding transcription factor activity"/>
    <property type="evidence" value="ECO:0007669"/>
    <property type="project" value="InterPro"/>
</dbReference>
<dbReference type="InterPro" id="IPR047057">
    <property type="entry name" value="MerR_fam"/>
</dbReference>
<reference evidence="4" key="2">
    <citation type="journal article" date="2021" name="PeerJ">
        <title>Extensive microbial diversity within the chicken gut microbiome revealed by metagenomics and culture.</title>
        <authorList>
            <person name="Gilroy R."/>
            <person name="Ravi A."/>
            <person name="Getino M."/>
            <person name="Pursley I."/>
            <person name="Horton D.L."/>
            <person name="Alikhan N.F."/>
            <person name="Baker D."/>
            <person name="Gharbi K."/>
            <person name="Hall N."/>
            <person name="Watson M."/>
            <person name="Adriaenssens E.M."/>
            <person name="Foster-Nyarko E."/>
            <person name="Jarju S."/>
            <person name="Secka A."/>
            <person name="Antonio M."/>
            <person name="Oren A."/>
            <person name="Chaudhuri R.R."/>
            <person name="La Ragione R."/>
            <person name="Hildebrand F."/>
            <person name="Pallen M.J."/>
        </authorList>
    </citation>
    <scope>NUCLEOTIDE SEQUENCE</scope>
    <source>
        <strain evidence="4">CHK176-22527</strain>
    </source>
</reference>
<dbReference type="GO" id="GO:0003677">
    <property type="term" value="F:DNA binding"/>
    <property type="evidence" value="ECO:0007669"/>
    <property type="project" value="UniProtKB-KW"/>
</dbReference>
<proteinExistence type="predicted"/>
<dbReference type="SMART" id="SM00422">
    <property type="entry name" value="HTH_MERR"/>
    <property type="match status" value="1"/>
</dbReference>
<evidence type="ECO:0000313" key="5">
    <source>
        <dbReference type="Proteomes" id="UP000824159"/>
    </source>
</evidence>
<evidence type="ECO:0000256" key="2">
    <source>
        <dbReference type="SAM" id="Coils"/>
    </source>
</evidence>
<feature type="coiled-coil region" evidence="2">
    <location>
        <begin position="83"/>
        <end position="113"/>
    </location>
</feature>
<dbReference type="SUPFAM" id="SSF46955">
    <property type="entry name" value="Putative DNA-binding domain"/>
    <property type="match status" value="1"/>
</dbReference>
<sequence>MKIGEFSRKYNVNTTTVRYYIERALLTPERKNNQYVFDEICMKEMEKIQLYKSYRLSLSEIELLFSLEKTYKAKDETAIQAIIDILSEKKHALEEERDSIDKVMEKLDESIRMWSSVRPETSREAVLGIPFYFIPYMTCPKCGRAFRLESVDISENLIIRGDLRCSCGYEANIEDGIIMCDGYMEDTPFKIFNNVDLVQSLTDEHSDNFRMLMDKTYIWMYQHISMVLKDKRFILAGPFTSNFVLRYCEDFGEDTLIIIVDPSLKKIKKMRKYMEDFDFRTVYIAGNVDNIPLKKGCVDIYIDDYSVTNSIFTYNKSIYSQVAPLLKRGGMAIGIFCDYTTAPKTLENFKKDHPDFIPSRMNLNTVRNDIISNGMKIEEVKFMGKTRESVKHFPRHVVDEQVKVMGYKAMKQRA</sequence>
<dbReference type="AlphaFoldDB" id="A0A9D1HB13"/>
<dbReference type="Gene3D" id="3.40.50.150">
    <property type="entry name" value="Vaccinia Virus protein VP39"/>
    <property type="match status" value="1"/>
</dbReference>
<keyword evidence="2" id="KW-0175">Coiled coil</keyword>
<reference evidence="4" key="1">
    <citation type="submission" date="2020-10" db="EMBL/GenBank/DDBJ databases">
        <authorList>
            <person name="Gilroy R."/>
        </authorList>
    </citation>
    <scope>NUCLEOTIDE SEQUENCE</scope>
    <source>
        <strain evidence="4">CHK176-22527</strain>
    </source>
</reference>
<dbReference type="PROSITE" id="PS50937">
    <property type="entry name" value="HTH_MERR_2"/>
    <property type="match status" value="1"/>
</dbReference>
<name>A0A9D1HB13_9FIRM</name>
<dbReference type="InterPro" id="IPR029063">
    <property type="entry name" value="SAM-dependent_MTases_sf"/>
</dbReference>
<comment type="caution">
    <text evidence="4">The sequence shown here is derived from an EMBL/GenBank/DDBJ whole genome shotgun (WGS) entry which is preliminary data.</text>
</comment>
<organism evidence="4 5">
    <name type="scientific">Candidatus Allocopromorpha excrementavium</name>
    <dbReference type="NCBI Taxonomy" id="2840741"/>
    <lineage>
        <taxon>Bacteria</taxon>
        <taxon>Bacillati</taxon>
        <taxon>Bacillota</taxon>
        <taxon>Clostridia</taxon>
        <taxon>Eubacteriales</taxon>
        <taxon>Eubacteriaceae</taxon>
        <taxon>Eubacteriaceae incertae sedis</taxon>
        <taxon>Candidatus Allocopromorpha</taxon>
    </lineage>
</organism>
<dbReference type="SUPFAM" id="SSF53335">
    <property type="entry name" value="S-adenosyl-L-methionine-dependent methyltransferases"/>
    <property type="match status" value="1"/>
</dbReference>
<evidence type="ECO:0000313" key="4">
    <source>
        <dbReference type="EMBL" id="HIT98920.1"/>
    </source>
</evidence>
<dbReference type="Pfam" id="PF13411">
    <property type="entry name" value="MerR_1"/>
    <property type="match status" value="1"/>
</dbReference>
<dbReference type="InterPro" id="IPR000551">
    <property type="entry name" value="MerR-type_HTH_dom"/>
</dbReference>
<accession>A0A9D1HB13</accession>
<dbReference type="EMBL" id="DVLX01000020">
    <property type="protein sequence ID" value="HIT98920.1"/>
    <property type="molecule type" value="Genomic_DNA"/>
</dbReference>
<dbReference type="Gene3D" id="1.10.1660.10">
    <property type="match status" value="1"/>
</dbReference>
<gene>
    <name evidence="4" type="ORF">IAD12_01510</name>
</gene>
<evidence type="ECO:0000259" key="3">
    <source>
        <dbReference type="PROSITE" id="PS50937"/>
    </source>
</evidence>
<dbReference type="PANTHER" id="PTHR30204:SF96">
    <property type="entry name" value="CHROMOSOME-ANCHORING PROTEIN RACA"/>
    <property type="match status" value="1"/>
</dbReference>
<dbReference type="Proteomes" id="UP000824159">
    <property type="component" value="Unassembled WGS sequence"/>
</dbReference>
<protein>
    <submittedName>
        <fullName evidence="4">MerR family transcriptional regulator</fullName>
    </submittedName>
</protein>